<feature type="domain" description="Nudix hydrolase" evidence="8">
    <location>
        <begin position="51"/>
        <end position="180"/>
    </location>
</feature>
<accession>A0ABV1FQS5</accession>
<gene>
    <name evidence="9" type="ORF">AAAT34_06770</name>
</gene>
<evidence type="ECO:0000256" key="6">
    <source>
        <dbReference type="ARBA" id="ARBA00032162"/>
    </source>
</evidence>
<dbReference type="InterPro" id="IPR000086">
    <property type="entry name" value="NUDIX_hydrolase_dom"/>
</dbReference>
<evidence type="ECO:0000313" key="10">
    <source>
        <dbReference type="Proteomes" id="UP001487296"/>
    </source>
</evidence>
<dbReference type="PROSITE" id="PS00893">
    <property type="entry name" value="NUDIX_BOX"/>
    <property type="match status" value="1"/>
</dbReference>
<comment type="catalytic activity">
    <reaction evidence="1">
        <text>GDP-alpha-D-mannose + H2O = alpha-D-mannose 1-phosphate + GMP + 2 H(+)</text>
        <dbReference type="Rhea" id="RHEA:27978"/>
        <dbReference type="ChEBI" id="CHEBI:15377"/>
        <dbReference type="ChEBI" id="CHEBI:15378"/>
        <dbReference type="ChEBI" id="CHEBI:57527"/>
        <dbReference type="ChEBI" id="CHEBI:58115"/>
        <dbReference type="ChEBI" id="CHEBI:58409"/>
    </reaction>
</comment>
<dbReference type="Proteomes" id="UP001487296">
    <property type="component" value="Unassembled WGS sequence"/>
</dbReference>
<dbReference type="Gene3D" id="3.90.79.10">
    <property type="entry name" value="Nucleoside Triphosphate Pyrophosphohydrolase"/>
    <property type="match status" value="1"/>
</dbReference>
<evidence type="ECO:0000259" key="8">
    <source>
        <dbReference type="PROSITE" id="PS51462"/>
    </source>
</evidence>
<dbReference type="SUPFAM" id="SSF55811">
    <property type="entry name" value="Nudix"/>
    <property type="match status" value="1"/>
</dbReference>
<evidence type="ECO:0000313" key="9">
    <source>
        <dbReference type="EMBL" id="MEQ2486756.1"/>
    </source>
</evidence>
<dbReference type="GO" id="GO:0016787">
    <property type="term" value="F:hydrolase activity"/>
    <property type="evidence" value="ECO:0007669"/>
    <property type="project" value="UniProtKB-KW"/>
</dbReference>
<dbReference type="InterPro" id="IPR020084">
    <property type="entry name" value="NUDIX_hydrolase_CS"/>
</dbReference>
<proteinExistence type="inferred from homology"/>
<reference evidence="9 10" key="1">
    <citation type="submission" date="2024-04" db="EMBL/GenBank/DDBJ databases">
        <title>Human intestinal bacterial collection.</title>
        <authorList>
            <person name="Pauvert C."/>
            <person name="Hitch T.C.A."/>
            <person name="Clavel T."/>
        </authorList>
    </citation>
    <scope>NUCLEOTIDE SEQUENCE [LARGE SCALE GENOMIC DNA]</scope>
    <source>
        <strain evidence="9 10">CLA-AA-H145</strain>
    </source>
</reference>
<dbReference type="CDD" id="cd03424">
    <property type="entry name" value="NUDIX_ADPRase_Nudt5_UGPPase_Nudt14"/>
    <property type="match status" value="1"/>
</dbReference>
<evidence type="ECO:0000256" key="4">
    <source>
        <dbReference type="ARBA" id="ARBA00016377"/>
    </source>
</evidence>
<dbReference type="PANTHER" id="PTHR11839:SF18">
    <property type="entry name" value="NUDIX HYDROLASE DOMAIN-CONTAINING PROTEIN"/>
    <property type="match status" value="1"/>
</dbReference>
<dbReference type="PANTHER" id="PTHR11839">
    <property type="entry name" value="UDP/ADP-SUGAR PYROPHOSPHATASE"/>
    <property type="match status" value="1"/>
</dbReference>
<evidence type="ECO:0000256" key="2">
    <source>
        <dbReference type="ARBA" id="ARBA00001946"/>
    </source>
</evidence>
<evidence type="ECO:0000256" key="3">
    <source>
        <dbReference type="ARBA" id="ARBA00007275"/>
    </source>
</evidence>
<comment type="similarity">
    <text evidence="3">Belongs to the Nudix hydrolase family. NudK subfamily.</text>
</comment>
<evidence type="ECO:0000256" key="7">
    <source>
        <dbReference type="ARBA" id="ARBA00032272"/>
    </source>
</evidence>
<dbReference type="PROSITE" id="PS51462">
    <property type="entry name" value="NUDIX"/>
    <property type="match status" value="1"/>
</dbReference>
<organism evidence="9 10">
    <name type="scientific">Hallella faecis</name>
    <dbReference type="NCBI Taxonomy" id="2841596"/>
    <lineage>
        <taxon>Bacteria</taxon>
        <taxon>Pseudomonadati</taxon>
        <taxon>Bacteroidota</taxon>
        <taxon>Bacteroidia</taxon>
        <taxon>Bacteroidales</taxon>
        <taxon>Prevotellaceae</taxon>
        <taxon>Hallella</taxon>
    </lineage>
</organism>
<evidence type="ECO:0000256" key="1">
    <source>
        <dbReference type="ARBA" id="ARBA00000847"/>
    </source>
</evidence>
<dbReference type="RefSeq" id="WP_252344928.1">
    <property type="nucleotide sequence ID" value="NZ_JAHKBE010000022.1"/>
</dbReference>
<protein>
    <recommendedName>
        <fullName evidence="4">GDP-mannose pyrophosphatase</fullName>
    </recommendedName>
    <alternativeName>
        <fullName evidence="6">GDP-mannose hydrolase</fullName>
    </alternativeName>
    <alternativeName>
        <fullName evidence="7">GDPMK</fullName>
    </alternativeName>
</protein>
<comment type="cofactor">
    <cofactor evidence="2">
        <name>Mg(2+)</name>
        <dbReference type="ChEBI" id="CHEBI:18420"/>
    </cofactor>
</comment>
<evidence type="ECO:0000256" key="5">
    <source>
        <dbReference type="ARBA" id="ARBA00022801"/>
    </source>
</evidence>
<name>A0ABV1FQS5_9BACT</name>
<sequence>MSKIETKQDKDPMAWEVLDSEYVFKRPWLTARRDHVKLPTGAEINDFYVLEYPDFCNVVAITKDNKFLMECQYRHAQHLTAIEIPAGCVEKGETSLEAAQRELYEETGYGGGQWTKLMTISPNPGACNNYCHCYLALGVERVSTQHLESTEDIKMVFLEQDEVARMLRNDEFHQALMAAPLWKYFAMNKLMG</sequence>
<dbReference type="InterPro" id="IPR015797">
    <property type="entry name" value="NUDIX_hydrolase-like_dom_sf"/>
</dbReference>
<dbReference type="Pfam" id="PF00293">
    <property type="entry name" value="NUDIX"/>
    <property type="match status" value="1"/>
</dbReference>
<keyword evidence="5 9" id="KW-0378">Hydrolase</keyword>
<keyword evidence="10" id="KW-1185">Reference proteome</keyword>
<dbReference type="EMBL" id="JBBNFP010000022">
    <property type="protein sequence ID" value="MEQ2486756.1"/>
    <property type="molecule type" value="Genomic_DNA"/>
</dbReference>
<comment type="caution">
    <text evidence="9">The sequence shown here is derived from an EMBL/GenBank/DDBJ whole genome shotgun (WGS) entry which is preliminary data.</text>
</comment>